<reference evidence="2 3" key="1">
    <citation type="submission" date="2020-08" db="EMBL/GenBank/DDBJ databases">
        <title>Genomic Encyclopedia of Type Strains, Phase III (KMG-III): the genomes of soil and plant-associated and newly described type strains.</title>
        <authorList>
            <person name="Whitman W."/>
        </authorList>
    </citation>
    <scope>NUCLEOTIDE SEQUENCE [LARGE SCALE GENOMIC DNA]</scope>
    <source>
        <strain evidence="2 3">CECT 8356</strain>
    </source>
</reference>
<evidence type="ECO:0008006" key="4">
    <source>
        <dbReference type="Google" id="ProtNLM"/>
    </source>
</evidence>
<dbReference type="AlphaFoldDB" id="A0A7W5CI01"/>
<proteinExistence type="predicted"/>
<dbReference type="RefSeq" id="WP_183418672.1">
    <property type="nucleotide sequence ID" value="NZ_JACHXY010000001.1"/>
</dbReference>
<protein>
    <recommendedName>
        <fullName evidence="4">Heavy metal transporter</fullName>
    </recommendedName>
</protein>
<dbReference type="EMBL" id="JACHXY010000001">
    <property type="protein sequence ID" value="MBB3157234.1"/>
    <property type="molecule type" value="Genomic_DNA"/>
</dbReference>
<evidence type="ECO:0000256" key="1">
    <source>
        <dbReference type="SAM" id="Phobius"/>
    </source>
</evidence>
<feature type="transmembrane region" description="Helical" evidence="1">
    <location>
        <begin position="96"/>
        <end position="114"/>
    </location>
</feature>
<evidence type="ECO:0000313" key="2">
    <source>
        <dbReference type="EMBL" id="MBB3157234.1"/>
    </source>
</evidence>
<accession>A0A7W5CI01</accession>
<feature type="transmembrane region" description="Helical" evidence="1">
    <location>
        <begin position="54"/>
        <end position="76"/>
    </location>
</feature>
<dbReference type="Proteomes" id="UP000543579">
    <property type="component" value="Unassembled WGS sequence"/>
</dbReference>
<keyword evidence="1" id="KW-1133">Transmembrane helix</keyword>
<sequence length="130" mass="13998">MTPEPRPLPRVRVTASTAGRVSRPVTRGVALPGRVADEAEEVFSRGLVRAQLRLALGCVAAFVVVAAALAGVIAALPTLGDPVVWSVPLSWLLHAYGFYPLILVFALIYARAAARNERRYRQLAEPEDPA</sequence>
<evidence type="ECO:0000313" key="3">
    <source>
        <dbReference type="Proteomes" id="UP000543579"/>
    </source>
</evidence>
<keyword evidence="1" id="KW-0472">Membrane</keyword>
<comment type="caution">
    <text evidence="2">The sequence shown here is derived from an EMBL/GenBank/DDBJ whole genome shotgun (WGS) entry which is preliminary data.</text>
</comment>
<name>A0A7W5CI01_9MICO</name>
<gene>
    <name evidence="2" type="ORF">FHS07_000918</name>
</gene>
<organism evidence="2 3">
    <name type="scientific">Microbacterium proteolyticum</name>
    <dbReference type="NCBI Taxonomy" id="1572644"/>
    <lineage>
        <taxon>Bacteria</taxon>
        <taxon>Bacillati</taxon>
        <taxon>Actinomycetota</taxon>
        <taxon>Actinomycetes</taxon>
        <taxon>Micrococcales</taxon>
        <taxon>Microbacteriaceae</taxon>
        <taxon>Microbacterium</taxon>
    </lineage>
</organism>
<keyword evidence="1" id="KW-0812">Transmembrane</keyword>